<evidence type="ECO:0000259" key="8">
    <source>
        <dbReference type="Pfam" id="PF08240"/>
    </source>
</evidence>
<dbReference type="EMBL" id="NAJL01000097">
    <property type="protein sequence ID" value="TKA21837.1"/>
    <property type="molecule type" value="Genomic_DNA"/>
</dbReference>
<dbReference type="InterPro" id="IPR011032">
    <property type="entry name" value="GroES-like_sf"/>
</dbReference>
<dbReference type="PROSITE" id="PS00059">
    <property type="entry name" value="ADH_ZINC"/>
    <property type="match status" value="1"/>
</dbReference>
<name>A0A4U0TJB7_9PEZI</name>
<evidence type="ECO:0000256" key="3">
    <source>
        <dbReference type="ARBA" id="ARBA00022723"/>
    </source>
</evidence>
<dbReference type="Proteomes" id="UP000308549">
    <property type="component" value="Unassembled WGS sequence"/>
</dbReference>
<organism evidence="9 10">
    <name type="scientific">Salinomyces thailandicus</name>
    <dbReference type="NCBI Taxonomy" id="706561"/>
    <lineage>
        <taxon>Eukaryota</taxon>
        <taxon>Fungi</taxon>
        <taxon>Dikarya</taxon>
        <taxon>Ascomycota</taxon>
        <taxon>Pezizomycotina</taxon>
        <taxon>Dothideomycetes</taxon>
        <taxon>Dothideomycetidae</taxon>
        <taxon>Mycosphaerellales</taxon>
        <taxon>Teratosphaeriaceae</taxon>
        <taxon>Salinomyces</taxon>
    </lineage>
</organism>
<dbReference type="InterPro" id="IPR002328">
    <property type="entry name" value="ADH_Zn_CS"/>
</dbReference>
<feature type="domain" description="Alcohol dehydrogenase-like N-terminal" evidence="8">
    <location>
        <begin position="32"/>
        <end position="147"/>
    </location>
</feature>
<dbReference type="GO" id="GO:0008270">
    <property type="term" value="F:zinc ion binding"/>
    <property type="evidence" value="ECO:0007669"/>
    <property type="project" value="InterPro"/>
</dbReference>
<feature type="domain" description="Alcohol dehydrogenase-like C-terminal" evidence="7">
    <location>
        <begin position="188"/>
        <end position="318"/>
    </location>
</feature>
<dbReference type="SUPFAM" id="SSF51735">
    <property type="entry name" value="NAD(P)-binding Rossmann-fold domains"/>
    <property type="match status" value="1"/>
</dbReference>
<evidence type="ECO:0000256" key="5">
    <source>
        <dbReference type="ARBA" id="ARBA00023002"/>
    </source>
</evidence>
<evidence type="ECO:0000256" key="2">
    <source>
        <dbReference type="ARBA" id="ARBA00008072"/>
    </source>
</evidence>
<dbReference type="PANTHER" id="PTHR42940:SF8">
    <property type="entry name" value="VACUOLAR PROTEIN SORTING-ASSOCIATED PROTEIN 11"/>
    <property type="match status" value="1"/>
</dbReference>
<dbReference type="Gene3D" id="3.90.180.10">
    <property type="entry name" value="Medium-chain alcohol dehydrogenases, catalytic domain"/>
    <property type="match status" value="1"/>
</dbReference>
<dbReference type="GO" id="GO:0016491">
    <property type="term" value="F:oxidoreductase activity"/>
    <property type="evidence" value="ECO:0007669"/>
    <property type="project" value="UniProtKB-KW"/>
</dbReference>
<comment type="similarity">
    <text evidence="2 6">Belongs to the zinc-containing alcohol dehydrogenase family.</text>
</comment>
<keyword evidence="10" id="KW-1185">Reference proteome</keyword>
<accession>A0A4U0TJB7</accession>
<dbReference type="OrthoDB" id="1879366at2759"/>
<reference evidence="9 10" key="1">
    <citation type="submission" date="2017-03" db="EMBL/GenBank/DDBJ databases">
        <title>Genomes of endolithic fungi from Antarctica.</title>
        <authorList>
            <person name="Coleine C."/>
            <person name="Masonjones S."/>
            <person name="Stajich J.E."/>
        </authorList>
    </citation>
    <scope>NUCLEOTIDE SEQUENCE [LARGE SCALE GENOMIC DNA]</scope>
    <source>
        <strain evidence="9 10">CCFEE 6315</strain>
    </source>
</reference>
<protein>
    <recommendedName>
        <fullName evidence="11">Enoyl reductase (ER) domain-containing protein</fullName>
    </recommendedName>
</protein>
<comment type="cofactor">
    <cofactor evidence="1 6">
        <name>Zn(2+)</name>
        <dbReference type="ChEBI" id="CHEBI:29105"/>
    </cofactor>
</comment>
<proteinExistence type="inferred from homology"/>
<evidence type="ECO:0000259" key="7">
    <source>
        <dbReference type="Pfam" id="PF00107"/>
    </source>
</evidence>
<dbReference type="InterPro" id="IPR036291">
    <property type="entry name" value="NAD(P)-bd_dom_sf"/>
</dbReference>
<dbReference type="Pfam" id="PF08240">
    <property type="entry name" value="ADH_N"/>
    <property type="match status" value="1"/>
</dbReference>
<comment type="caution">
    <text evidence="9">The sequence shown here is derived from an EMBL/GenBank/DDBJ whole genome shotgun (WGS) entry which is preliminary data.</text>
</comment>
<dbReference type="InterPro" id="IPR013154">
    <property type="entry name" value="ADH-like_N"/>
</dbReference>
<keyword evidence="5" id="KW-0560">Oxidoreductase</keyword>
<evidence type="ECO:0000256" key="4">
    <source>
        <dbReference type="ARBA" id="ARBA00022833"/>
    </source>
</evidence>
<dbReference type="SUPFAM" id="SSF50129">
    <property type="entry name" value="GroES-like"/>
    <property type="match status" value="1"/>
</dbReference>
<gene>
    <name evidence="9" type="ORF">B0A50_08506</name>
</gene>
<dbReference type="InterPro" id="IPR013149">
    <property type="entry name" value="ADH-like_C"/>
</dbReference>
<keyword evidence="3 6" id="KW-0479">Metal-binding</keyword>
<evidence type="ECO:0008006" key="11">
    <source>
        <dbReference type="Google" id="ProtNLM"/>
    </source>
</evidence>
<dbReference type="AlphaFoldDB" id="A0A4U0TJB7"/>
<dbReference type="Pfam" id="PF00107">
    <property type="entry name" value="ADH_zinc_N"/>
    <property type="match status" value="1"/>
</dbReference>
<dbReference type="PANTHER" id="PTHR42940">
    <property type="entry name" value="ALCOHOL DEHYDROGENASE 1-RELATED"/>
    <property type="match status" value="1"/>
</dbReference>
<evidence type="ECO:0000313" key="10">
    <source>
        <dbReference type="Proteomes" id="UP000308549"/>
    </source>
</evidence>
<sequence length="347" mass="37033">MAVPETMNAWVAKMGNRAPIRSRVPVPKVSANGLLVKLEAMGVCHSDCTLLTLDVPIYGMKREYVLGHEGVGSIAQIGAGVHEDTFQVGDKVVIHIFPGCNQPECLECSRGLQNLCKQEGNGSYGLEQDGMFAEYMVCQARAAIKVPPNVDMASAAVAADAVLTAFHAVKYTAAVKPAHTVVIYGLGGVGLNGLQRVLHLGAKRVLVVDKRQESLDEAIALGVPEEDCFCTADSQAKKIEEYIVENSIAIDIALDFVGHADTILSAQRIVRPAGTVVLVGLMSEHAPLIPMYVVLEARTIKGSYNGSLGSLEEVMQLMGQGVLKPKVETGSIEGLPKVLKDLDEGKF</sequence>
<evidence type="ECO:0000256" key="1">
    <source>
        <dbReference type="ARBA" id="ARBA00001947"/>
    </source>
</evidence>
<evidence type="ECO:0000256" key="6">
    <source>
        <dbReference type="RuleBase" id="RU361277"/>
    </source>
</evidence>
<evidence type="ECO:0000313" key="9">
    <source>
        <dbReference type="EMBL" id="TKA21837.1"/>
    </source>
</evidence>
<dbReference type="Gene3D" id="3.40.50.720">
    <property type="entry name" value="NAD(P)-binding Rossmann-like Domain"/>
    <property type="match status" value="1"/>
</dbReference>
<keyword evidence="4 6" id="KW-0862">Zinc</keyword>